<name>A0A4W6FF31_LATCA</name>
<reference evidence="2" key="1">
    <citation type="submission" date="2015-09" db="EMBL/GenBank/DDBJ databases">
        <authorList>
            <person name="Sai Rama Sridatta P."/>
        </authorList>
    </citation>
    <scope>NUCLEOTIDE SEQUENCE [LARGE SCALE GENOMIC DNA]</scope>
</reference>
<proteinExistence type="predicted"/>
<protein>
    <submittedName>
        <fullName evidence="1">Uncharacterized protein</fullName>
    </submittedName>
</protein>
<dbReference type="InParanoid" id="A0A4W6FF31"/>
<accession>A0A4W6FF31</accession>
<reference evidence="1" key="2">
    <citation type="submission" date="2025-08" db="UniProtKB">
        <authorList>
            <consortium name="Ensembl"/>
        </authorList>
    </citation>
    <scope>IDENTIFICATION</scope>
</reference>
<dbReference type="Proteomes" id="UP000314980">
    <property type="component" value="Unassembled WGS sequence"/>
</dbReference>
<dbReference type="AlphaFoldDB" id="A0A4W6FF31"/>
<keyword evidence="2" id="KW-1185">Reference proteome</keyword>
<evidence type="ECO:0000313" key="1">
    <source>
        <dbReference type="Ensembl" id="ENSLCAP00010048951.1"/>
    </source>
</evidence>
<organism evidence="1 2">
    <name type="scientific">Lates calcarifer</name>
    <name type="common">Barramundi</name>
    <name type="synonym">Holocentrus calcarifer</name>
    <dbReference type="NCBI Taxonomy" id="8187"/>
    <lineage>
        <taxon>Eukaryota</taxon>
        <taxon>Metazoa</taxon>
        <taxon>Chordata</taxon>
        <taxon>Craniata</taxon>
        <taxon>Vertebrata</taxon>
        <taxon>Euteleostomi</taxon>
        <taxon>Actinopterygii</taxon>
        <taxon>Neopterygii</taxon>
        <taxon>Teleostei</taxon>
        <taxon>Neoteleostei</taxon>
        <taxon>Acanthomorphata</taxon>
        <taxon>Carangaria</taxon>
        <taxon>Carangaria incertae sedis</taxon>
        <taxon>Centropomidae</taxon>
        <taxon>Lates</taxon>
    </lineage>
</organism>
<dbReference type="Ensembl" id="ENSLCAT00010050180.1">
    <property type="protein sequence ID" value="ENSLCAP00010048951.1"/>
    <property type="gene ID" value="ENSLCAG00010022770.1"/>
</dbReference>
<sequence length="66" mass="7698">LCYEKLRKDGEITANVFIPRNTREEKDRVAKGNHGKCSFNVEEFNIQTQMIDCVLELLCLHHMSCQ</sequence>
<evidence type="ECO:0000313" key="2">
    <source>
        <dbReference type="Proteomes" id="UP000314980"/>
    </source>
</evidence>
<reference evidence="1" key="3">
    <citation type="submission" date="2025-09" db="UniProtKB">
        <authorList>
            <consortium name="Ensembl"/>
        </authorList>
    </citation>
    <scope>IDENTIFICATION</scope>
</reference>